<feature type="disulfide bond" evidence="8">
    <location>
        <begin position="189"/>
        <end position="207"/>
    </location>
</feature>
<dbReference type="Gene3D" id="2.10.50.10">
    <property type="entry name" value="Tumor Necrosis Factor Receptor, subunit A, domain 2"/>
    <property type="match status" value="3"/>
</dbReference>
<keyword evidence="9" id="KW-0472">Membrane</keyword>
<gene>
    <name evidence="11" type="ORF">MEDL_15345</name>
</gene>
<keyword evidence="7" id="KW-0325">Glycoprotein</keyword>
<feature type="disulfide bond" evidence="8">
    <location>
        <begin position="386"/>
        <end position="401"/>
    </location>
</feature>
<keyword evidence="9" id="KW-1133">Transmembrane helix</keyword>
<dbReference type="InterPro" id="IPR052459">
    <property type="entry name" value="TNFRSF_decoy_receptor"/>
</dbReference>
<reference evidence="11" key="1">
    <citation type="submission" date="2021-03" db="EMBL/GenBank/DDBJ databases">
        <authorList>
            <person name="Bekaert M."/>
        </authorList>
    </citation>
    <scope>NUCLEOTIDE SEQUENCE</scope>
</reference>
<feature type="repeat" description="TNFR-Cys" evidence="8">
    <location>
        <begin position="74"/>
        <end position="120"/>
    </location>
</feature>
<comment type="caution">
    <text evidence="11">The sequence shown here is derived from an EMBL/GenBank/DDBJ whole genome shotgun (WGS) entry which is preliminary data.</text>
</comment>
<dbReference type="Pfam" id="PF00020">
    <property type="entry name" value="TNFR_c6"/>
    <property type="match status" value="1"/>
</dbReference>
<name>A0A8S3R6F5_MYTED</name>
<feature type="repeat" description="TNFR-Cys" evidence="8">
    <location>
        <begin position="166"/>
        <end position="207"/>
    </location>
</feature>
<dbReference type="AlphaFoldDB" id="A0A8S3R6F5"/>
<feature type="transmembrane region" description="Helical" evidence="9">
    <location>
        <begin position="229"/>
        <end position="252"/>
    </location>
</feature>
<proteinExistence type="predicted"/>
<dbReference type="InterPro" id="IPR001368">
    <property type="entry name" value="TNFR/NGFR_Cys_rich_reg"/>
</dbReference>
<keyword evidence="4" id="KW-0732">Signal</keyword>
<evidence type="ECO:0000256" key="6">
    <source>
        <dbReference type="ARBA" id="ARBA00023157"/>
    </source>
</evidence>
<keyword evidence="3" id="KW-0053">Apoptosis</keyword>
<dbReference type="GO" id="GO:0005576">
    <property type="term" value="C:extracellular region"/>
    <property type="evidence" value="ECO:0007669"/>
    <property type="project" value="UniProtKB-SubCell"/>
</dbReference>
<accession>A0A8S3R6F5</accession>
<dbReference type="SUPFAM" id="SSF57586">
    <property type="entry name" value="TNF receptor-like"/>
    <property type="match status" value="3"/>
</dbReference>
<keyword evidence="6 8" id="KW-1015">Disulfide bond</keyword>
<protein>
    <submittedName>
        <fullName evidence="11">NGFR</fullName>
    </submittedName>
</protein>
<evidence type="ECO:0000256" key="3">
    <source>
        <dbReference type="ARBA" id="ARBA00022703"/>
    </source>
</evidence>
<feature type="disulfide bond" evidence="8">
    <location>
        <begin position="167"/>
        <end position="182"/>
    </location>
</feature>
<evidence type="ECO:0000256" key="2">
    <source>
        <dbReference type="ARBA" id="ARBA00022525"/>
    </source>
</evidence>
<dbReference type="PROSITE" id="PS50050">
    <property type="entry name" value="TNFR_NGFR_2"/>
    <property type="match status" value="3"/>
</dbReference>
<evidence type="ECO:0000256" key="4">
    <source>
        <dbReference type="ARBA" id="ARBA00022729"/>
    </source>
</evidence>
<evidence type="ECO:0000256" key="7">
    <source>
        <dbReference type="ARBA" id="ARBA00023180"/>
    </source>
</evidence>
<evidence type="ECO:0000313" key="11">
    <source>
        <dbReference type="EMBL" id="CAG2200702.1"/>
    </source>
</evidence>
<organism evidence="11 12">
    <name type="scientific">Mytilus edulis</name>
    <name type="common">Blue mussel</name>
    <dbReference type="NCBI Taxonomy" id="6550"/>
    <lineage>
        <taxon>Eukaryota</taxon>
        <taxon>Metazoa</taxon>
        <taxon>Spiralia</taxon>
        <taxon>Lophotrochozoa</taxon>
        <taxon>Mollusca</taxon>
        <taxon>Bivalvia</taxon>
        <taxon>Autobranchia</taxon>
        <taxon>Pteriomorphia</taxon>
        <taxon>Mytilida</taxon>
        <taxon>Mytiloidea</taxon>
        <taxon>Mytilidae</taxon>
        <taxon>Mytilinae</taxon>
        <taxon>Mytilus</taxon>
    </lineage>
</organism>
<evidence type="ECO:0000313" key="12">
    <source>
        <dbReference type="Proteomes" id="UP000683360"/>
    </source>
</evidence>
<dbReference type="Proteomes" id="UP000683360">
    <property type="component" value="Unassembled WGS sequence"/>
</dbReference>
<dbReference type="EMBL" id="CAJPWZ010000755">
    <property type="protein sequence ID" value="CAG2200702.1"/>
    <property type="molecule type" value="Genomic_DNA"/>
</dbReference>
<evidence type="ECO:0000259" key="10">
    <source>
        <dbReference type="PROSITE" id="PS50050"/>
    </source>
</evidence>
<keyword evidence="5" id="KW-0677">Repeat</keyword>
<dbReference type="SMART" id="SM00208">
    <property type="entry name" value="TNFR"/>
    <property type="match status" value="4"/>
</dbReference>
<feature type="disulfide bond" evidence="8">
    <location>
        <begin position="75"/>
        <end position="90"/>
    </location>
</feature>
<feature type="domain" description="TNFR-Cys" evidence="10">
    <location>
        <begin position="166"/>
        <end position="207"/>
    </location>
</feature>
<sequence length="485" mass="55080">MKVIFSKLIQNYEFSPQKYIFGGLVFLALLDYNVCNVISSPSYERDGKLCYYCSPGFYWVGDCWQSHTQALCQPCVDGYFQTTSNIAHYCAACKSCQAVVRNFYLAKVLSPCTTKSDNVCGCMTGYHFIKDHGGNGHGYCQQNKMCSVGYGLVENGTHFKDTTCTACIEGYTYSTSESLNQCLECDRKCPIYTHMLHPCNSTHNIECVTNKHSGVAVKEKTKTKSSNNLSIGLGCGGAALVVLIIACICIFVKRRSYRSPARHRTLRNPSCRTTFTPLLKSLMGECLQDDDRINWQNFFNLFQQKVDVLPDWEHFIRTLFTLSKKAENGDRAVNEAKVKFEQDQYHSRLYYALMKWTHCFNYDKDVEMFDILCDADNLSDAECLPCPSGSFQSTFNIAHRCERCTICGNIVKNYQLARTLMDCTSETNTMCSCLKGYYLEKMYGSASEWMCKTISDCDPGYEIINPGIYTLHSNRIQLQVHRSNI</sequence>
<feature type="domain" description="TNFR-Cys" evidence="10">
    <location>
        <begin position="385"/>
        <end position="431"/>
    </location>
</feature>
<feature type="domain" description="TNFR-Cys" evidence="10">
    <location>
        <begin position="74"/>
        <end position="120"/>
    </location>
</feature>
<keyword evidence="2" id="KW-0964">Secreted</keyword>
<evidence type="ECO:0000256" key="8">
    <source>
        <dbReference type="PROSITE-ProRule" id="PRU00206"/>
    </source>
</evidence>
<dbReference type="PANTHER" id="PTHR23097:SF90">
    <property type="entry name" value="TUMOR NECROSIS FACTOR RECEPTOR SUPERFAMILY MEMBER 11B"/>
    <property type="match status" value="1"/>
</dbReference>
<evidence type="ECO:0000256" key="1">
    <source>
        <dbReference type="ARBA" id="ARBA00004613"/>
    </source>
</evidence>
<dbReference type="GO" id="GO:0006915">
    <property type="term" value="P:apoptotic process"/>
    <property type="evidence" value="ECO:0007669"/>
    <property type="project" value="UniProtKB-KW"/>
</dbReference>
<keyword evidence="9" id="KW-0812">Transmembrane</keyword>
<dbReference type="OrthoDB" id="6071331at2759"/>
<dbReference type="PANTHER" id="PTHR23097">
    <property type="entry name" value="TUMOR NECROSIS FACTOR RECEPTOR SUPERFAMILY MEMBER"/>
    <property type="match status" value="1"/>
</dbReference>
<keyword evidence="12" id="KW-1185">Reference proteome</keyword>
<feature type="repeat" description="TNFR-Cys" evidence="8">
    <location>
        <begin position="385"/>
        <end position="431"/>
    </location>
</feature>
<comment type="subcellular location">
    <subcellularLocation>
        <location evidence="1">Secreted</location>
    </subcellularLocation>
</comment>
<evidence type="ECO:0000256" key="9">
    <source>
        <dbReference type="SAM" id="Phobius"/>
    </source>
</evidence>
<evidence type="ECO:0000256" key="5">
    <source>
        <dbReference type="ARBA" id="ARBA00022737"/>
    </source>
</evidence>
<comment type="caution">
    <text evidence="8">Lacks conserved residue(s) required for the propagation of feature annotation.</text>
</comment>